<dbReference type="OMA" id="LPLQYHW"/>
<evidence type="ECO:0000256" key="1">
    <source>
        <dbReference type="ARBA" id="ARBA00022540"/>
    </source>
</evidence>
<dbReference type="Proteomes" id="UP000070444">
    <property type="component" value="Unassembled WGS sequence"/>
</dbReference>
<evidence type="ECO:0000313" key="8">
    <source>
        <dbReference type="Proteomes" id="UP000070444"/>
    </source>
</evidence>
<dbReference type="Pfam" id="PF01652">
    <property type="entry name" value="IF4E"/>
    <property type="match status" value="1"/>
</dbReference>
<keyword evidence="4 5" id="KW-0648">Protein biosynthesis</keyword>
<proteinExistence type="inferred from homology"/>
<name>A0A137NX01_CONC2</name>
<evidence type="ECO:0000256" key="2">
    <source>
        <dbReference type="ARBA" id="ARBA00022845"/>
    </source>
</evidence>
<dbReference type="PANTHER" id="PTHR11960:SF66">
    <property type="entry name" value="EUKARYOTIC TRANSLATION INITIATION FACTOR 4E TYPE 3"/>
    <property type="match status" value="1"/>
</dbReference>
<evidence type="ECO:0000256" key="6">
    <source>
        <dbReference type="SAM" id="Phobius"/>
    </source>
</evidence>
<dbReference type="STRING" id="796925.A0A137NX01"/>
<evidence type="ECO:0000313" key="7">
    <source>
        <dbReference type="EMBL" id="KXN67164.1"/>
    </source>
</evidence>
<keyword evidence="1 5" id="KW-0396">Initiation factor</keyword>
<keyword evidence="6" id="KW-0472">Membrane</keyword>
<keyword evidence="3 5" id="KW-0694">RNA-binding</keyword>
<evidence type="ECO:0000256" key="4">
    <source>
        <dbReference type="ARBA" id="ARBA00022917"/>
    </source>
</evidence>
<reference evidence="7 8" key="1">
    <citation type="journal article" date="2015" name="Genome Biol. Evol.">
        <title>Phylogenomic analyses indicate that early fungi evolved digesting cell walls of algal ancestors of land plants.</title>
        <authorList>
            <person name="Chang Y."/>
            <person name="Wang S."/>
            <person name="Sekimoto S."/>
            <person name="Aerts A.L."/>
            <person name="Choi C."/>
            <person name="Clum A."/>
            <person name="LaButti K.M."/>
            <person name="Lindquist E.A."/>
            <person name="Yee Ngan C."/>
            <person name="Ohm R.A."/>
            <person name="Salamov A.A."/>
            <person name="Grigoriev I.V."/>
            <person name="Spatafora J.W."/>
            <person name="Berbee M.L."/>
        </authorList>
    </citation>
    <scope>NUCLEOTIDE SEQUENCE [LARGE SCALE GENOMIC DNA]</scope>
    <source>
        <strain evidence="7 8">NRRL 28638</strain>
    </source>
</reference>
<dbReference type="AlphaFoldDB" id="A0A137NX01"/>
<gene>
    <name evidence="7" type="ORF">CONCODRAFT_61270</name>
</gene>
<keyword evidence="6" id="KW-0812">Transmembrane</keyword>
<dbReference type="SUPFAM" id="SSF55418">
    <property type="entry name" value="eIF4e-like"/>
    <property type="match status" value="1"/>
</dbReference>
<protein>
    <submittedName>
        <fullName evidence="7">Eukaryotic translation initiation factor 4E type 3</fullName>
    </submittedName>
</protein>
<evidence type="ECO:0000256" key="3">
    <source>
        <dbReference type="ARBA" id="ARBA00022884"/>
    </source>
</evidence>
<feature type="transmembrane region" description="Helical" evidence="6">
    <location>
        <begin position="179"/>
        <end position="200"/>
    </location>
</feature>
<dbReference type="GO" id="GO:0006417">
    <property type="term" value="P:regulation of translation"/>
    <property type="evidence" value="ECO:0007669"/>
    <property type="project" value="UniProtKB-KW"/>
</dbReference>
<keyword evidence="6" id="KW-1133">Transmembrane helix</keyword>
<keyword evidence="8" id="KW-1185">Reference proteome</keyword>
<dbReference type="InterPro" id="IPR023398">
    <property type="entry name" value="TIF_eIF4e-like"/>
</dbReference>
<keyword evidence="2" id="KW-0810">Translation regulation</keyword>
<dbReference type="InterPro" id="IPR001040">
    <property type="entry name" value="TIF_eIF_4E"/>
</dbReference>
<dbReference type="Gene3D" id="3.30.760.10">
    <property type="entry name" value="RNA Cap, Translation Initiation Factor Eif4e"/>
    <property type="match status" value="1"/>
</dbReference>
<accession>A0A137NX01</accession>
<sequence>MVAANNIDSEKPPVPLQNKWCFWHDKYVPSSDNDNYESNLNVICTVNTVQEFWSAYNHLIPPDKLVTRNSLHFMKEGIKPIWEDPKNANGGAWSIRVDKDDTKAVWPEVLMLAIGEALSEALADGDELCGLSVGSRWNSDIIQIWNVNSDCAAQSNIMEVVQKALPAVKFQASYYKALLFTYFTIKYFLLSLIKIFNITLHHYRILEKN</sequence>
<dbReference type="OrthoDB" id="17977at2759"/>
<dbReference type="EMBL" id="KQ964655">
    <property type="protein sequence ID" value="KXN67164.1"/>
    <property type="molecule type" value="Genomic_DNA"/>
</dbReference>
<organism evidence="7 8">
    <name type="scientific">Conidiobolus coronatus (strain ATCC 28846 / CBS 209.66 / NRRL 28638)</name>
    <name type="common">Delacroixia coronata</name>
    <dbReference type="NCBI Taxonomy" id="796925"/>
    <lineage>
        <taxon>Eukaryota</taxon>
        <taxon>Fungi</taxon>
        <taxon>Fungi incertae sedis</taxon>
        <taxon>Zoopagomycota</taxon>
        <taxon>Entomophthoromycotina</taxon>
        <taxon>Entomophthoromycetes</taxon>
        <taxon>Entomophthorales</taxon>
        <taxon>Ancylistaceae</taxon>
        <taxon>Conidiobolus</taxon>
    </lineage>
</organism>
<comment type="similarity">
    <text evidence="5">Belongs to the eukaryotic initiation factor 4E family.</text>
</comment>
<evidence type="ECO:0000256" key="5">
    <source>
        <dbReference type="RuleBase" id="RU004374"/>
    </source>
</evidence>
<dbReference type="GO" id="GO:0003743">
    <property type="term" value="F:translation initiation factor activity"/>
    <property type="evidence" value="ECO:0007669"/>
    <property type="project" value="UniProtKB-KW"/>
</dbReference>
<dbReference type="GO" id="GO:0000340">
    <property type="term" value="F:RNA 7-methylguanosine cap binding"/>
    <property type="evidence" value="ECO:0007669"/>
    <property type="project" value="TreeGrafter"/>
</dbReference>
<dbReference type="GO" id="GO:0016281">
    <property type="term" value="C:eukaryotic translation initiation factor 4F complex"/>
    <property type="evidence" value="ECO:0007669"/>
    <property type="project" value="TreeGrafter"/>
</dbReference>
<dbReference type="PANTHER" id="PTHR11960">
    <property type="entry name" value="EUKARYOTIC TRANSLATION INITIATION FACTOR 4E RELATED"/>
    <property type="match status" value="1"/>
</dbReference>